<comment type="similarity">
    <text evidence="1">Belongs to the BORA family.</text>
</comment>
<gene>
    <name evidence="7" type="ORF">G9C98_000403</name>
</gene>
<accession>A0A8J5R769</accession>
<keyword evidence="4" id="KW-0498">Mitosis</keyword>
<comment type="caution">
    <text evidence="7">The sequence shown here is derived from an EMBL/GenBank/DDBJ whole genome shotgun (WGS) entry which is preliminary data.</text>
</comment>
<dbReference type="Proteomes" id="UP000729913">
    <property type="component" value="Unassembled WGS sequence"/>
</dbReference>
<feature type="region of interest" description="Disordered" evidence="6">
    <location>
        <begin position="1"/>
        <end position="23"/>
    </location>
</feature>
<dbReference type="OrthoDB" id="10020858at2759"/>
<dbReference type="GO" id="GO:0019901">
    <property type="term" value="F:protein kinase binding"/>
    <property type="evidence" value="ECO:0007669"/>
    <property type="project" value="TreeGrafter"/>
</dbReference>
<dbReference type="GO" id="GO:0051301">
    <property type="term" value="P:cell division"/>
    <property type="evidence" value="ECO:0007669"/>
    <property type="project" value="UniProtKB-KW"/>
</dbReference>
<evidence type="ECO:0000256" key="1">
    <source>
        <dbReference type="ARBA" id="ARBA00010963"/>
    </source>
</evidence>
<organism evidence="7 8">
    <name type="scientific">Cotesia typhae</name>
    <dbReference type="NCBI Taxonomy" id="2053667"/>
    <lineage>
        <taxon>Eukaryota</taxon>
        <taxon>Metazoa</taxon>
        <taxon>Ecdysozoa</taxon>
        <taxon>Arthropoda</taxon>
        <taxon>Hexapoda</taxon>
        <taxon>Insecta</taxon>
        <taxon>Pterygota</taxon>
        <taxon>Neoptera</taxon>
        <taxon>Endopterygota</taxon>
        <taxon>Hymenoptera</taxon>
        <taxon>Apocrita</taxon>
        <taxon>Ichneumonoidea</taxon>
        <taxon>Braconidae</taxon>
        <taxon>Microgastrinae</taxon>
        <taxon>Cotesia</taxon>
    </lineage>
</organism>
<dbReference type="GO" id="GO:0005634">
    <property type="term" value="C:nucleus"/>
    <property type="evidence" value="ECO:0007669"/>
    <property type="project" value="TreeGrafter"/>
</dbReference>
<evidence type="ECO:0000313" key="7">
    <source>
        <dbReference type="EMBL" id="KAG8039674.1"/>
    </source>
</evidence>
<dbReference type="InterPro" id="IPR023252">
    <property type="entry name" value="Aurora_borealis_protein"/>
</dbReference>
<dbReference type="GO" id="GO:0060236">
    <property type="term" value="P:regulation of mitotic spindle organization"/>
    <property type="evidence" value="ECO:0007669"/>
    <property type="project" value="TreeGrafter"/>
</dbReference>
<keyword evidence="3" id="KW-0132">Cell division</keyword>
<dbReference type="AlphaFoldDB" id="A0A8J5R769"/>
<reference evidence="7" key="1">
    <citation type="submission" date="2020-03" db="EMBL/GenBank/DDBJ databases">
        <authorList>
            <person name="Chebbi M.A."/>
            <person name="Drezen J.M."/>
        </authorList>
    </citation>
    <scope>NUCLEOTIDE SEQUENCE</scope>
    <source>
        <tissue evidence="7">Whole body</tissue>
    </source>
</reference>
<name>A0A8J5R769_9HYME</name>
<evidence type="ECO:0000256" key="6">
    <source>
        <dbReference type="SAM" id="MobiDB-lite"/>
    </source>
</evidence>
<evidence type="ECO:0000256" key="4">
    <source>
        <dbReference type="ARBA" id="ARBA00022776"/>
    </source>
</evidence>
<proteinExistence type="inferred from homology"/>
<dbReference type="Pfam" id="PF15280">
    <property type="entry name" value="BORA_N"/>
    <property type="match status" value="1"/>
</dbReference>
<evidence type="ECO:0000256" key="2">
    <source>
        <dbReference type="ARBA" id="ARBA00020055"/>
    </source>
</evidence>
<keyword evidence="8" id="KW-1185">Reference proteome</keyword>
<keyword evidence="5" id="KW-0131">Cell cycle</keyword>
<evidence type="ECO:0000313" key="8">
    <source>
        <dbReference type="Proteomes" id="UP000729913"/>
    </source>
</evidence>
<dbReference type="GO" id="GO:0005737">
    <property type="term" value="C:cytoplasm"/>
    <property type="evidence" value="ECO:0007669"/>
    <property type="project" value="TreeGrafter"/>
</dbReference>
<dbReference type="GO" id="GO:0007088">
    <property type="term" value="P:regulation of mitotic nuclear division"/>
    <property type="evidence" value="ECO:0007669"/>
    <property type="project" value="TreeGrafter"/>
</dbReference>
<sequence>MEELMSTPIKNSLKRESSSPMSPVIYKTPLKQFEARKNYNSNDRSRGISMMSSYCTPPSGLTKFIARNPFDAELTNRLHMSVISPTIFSKVPTKTHDSPFSWTIDELAMLKPVAIEEFSLQQSHTSDPEVEKRAQEAINKFFSAKEIHPSPWNERRESVKQLMRTPGSLIQEIDSEMTEKITRDCWAQTELSLPPKLPQHVEDALKPYFTFTQDQQVDNDEANSSSNSSLRRKLFFNHNDSIEDDSECSLILSPSKINSSPPRSGMMAHGTLIGEGLSDMQRTYDTSFRPDKLISPPDMSPICNPLNNLANNSLRSRKSVTQLNFSVHMSVDSSYLEEKENDNPQLAANQETLNDKMADSVIESKEYNQNETVEMVSLIQETTPQKQSTKIDNVIKFKDSVDWCKNVTNESYKGRRNFTSGGVSDQSTSAFTSAQDTGYQTYSMNNTANTNTTNNRSFTPVKKGFNWDNRHAGMSSVNEIRLSDWQGNFNSVISSTPSKFIRSRENNI</sequence>
<evidence type="ECO:0000256" key="3">
    <source>
        <dbReference type="ARBA" id="ARBA00022618"/>
    </source>
</evidence>
<reference evidence="7" key="2">
    <citation type="submission" date="2021-04" db="EMBL/GenBank/DDBJ databases">
        <title>Genome-wide patterns of bracovirus chromosomal integration into multiple host tissues during parasitism.</title>
        <authorList>
            <person name="Chebbi M.A.C."/>
        </authorList>
    </citation>
    <scope>NUCLEOTIDE SEQUENCE</scope>
    <source>
        <tissue evidence="7">Whole body</tissue>
    </source>
</reference>
<dbReference type="EMBL" id="JAAOIC020000032">
    <property type="protein sequence ID" value="KAG8039674.1"/>
    <property type="molecule type" value="Genomic_DNA"/>
</dbReference>
<protein>
    <recommendedName>
        <fullName evidence="2">Protein aurora borealis</fullName>
    </recommendedName>
</protein>
<evidence type="ECO:0000256" key="5">
    <source>
        <dbReference type="ARBA" id="ARBA00023306"/>
    </source>
</evidence>
<dbReference type="PANTHER" id="PTHR14728:SF2">
    <property type="entry name" value="PROTEIN AURORA BOREALIS"/>
    <property type="match status" value="1"/>
</dbReference>
<dbReference type="PANTHER" id="PTHR14728">
    <property type="entry name" value="PROTEIN AURORA BOREALIS"/>
    <property type="match status" value="1"/>
</dbReference>